<feature type="transmembrane region" description="Helical" evidence="1">
    <location>
        <begin position="95"/>
        <end position="114"/>
    </location>
</feature>
<feature type="transmembrane region" description="Helical" evidence="1">
    <location>
        <begin position="30"/>
        <end position="56"/>
    </location>
</feature>
<keyword evidence="1" id="KW-0812">Transmembrane</keyword>
<feature type="transmembrane region" description="Helical" evidence="1">
    <location>
        <begin position="62"/>
        <end position="83"/>
    </location>
</feature>
<gene>
    <name evidence="2" type="ORF">QFZ36_001702</name>
</gene>
<name>A0ABU0PJK0_9MICC</name>
<keyword evidence="1" id="KW-0472">Membrane</keyword>
<sequence length="199" mass="20921">MSNFEDARPRTGFSGIFSVASLPAELKVSFWIWFLGGILGLLGGLLGMLASLTLFAAAPGPALGVLLLMLLAATVGTAQIIFALRMKEGKQWARLALTVLTAVTLVLAMVNLAMRVGQGGNWAGFLSALRQQSCCGFPGHRPGSRVRAPGEATVRAPANPWDGQASAAGTPAERRAEYLLGMTPKRPVRGYGGLKPCWG</sequence>
<evidence type="ECO:0000313" key="2">
    <source>
        <dbReference type="EMBL" id="MDQ0674141.1"/>
    </source>
</evidence>
<accession>A0ABU0PJK0</accession>
<organism evidence="2 3">
    <name type="scientific">Pseudarthrobacter siccitolerans</name>
    <dbReference type="NCBI Taxonomy" id="861266"/>
    <lineage>
        <taxon>Bacteria</taxon>
        <taxon>Bacillati</taxon>
        <taxon>Actinomycetota</taxon>
        <taxon>Actinomycetes</taxon>
        <taxon>Micrococcales</taxon>
        <taxon>Micrococcaceae</taxon>
        <taxon>Pseudarthrobacter</taxon>
    </lineage>
</organism>
<reference evidence="2 3" key="1">
    <citation type="submission" date="2023-07" db="EMBL/GenBank/DDBJ databases">
        <title>Comparative genomics of wheat-associated soil bacteria to identify genetic determinants of phenazine resistance.</title>
        <authorList>
            <person name="Mouncey N."/>
        </authorList>
    </citation>
    <scope>NUCLEOTIDE SEQUENCE [LARGE SCALE GENOMIC DNA]</scope>
    <source>
        <strain evidence="2 3">W1I3</strain>
    </source>
</reference>
<proteinExistence type="predicted"/>
<evidence type="ECO:0000313" key="3">
    <source>
        <dbReference type="Proteomes" id="UP001236806"/>
    </source>
</evidence>
<keyword evidence="3" id="KW-1185">Reference proteome</keyword>
<keyword evidence="1" id="KW-1133">Transmembrane helix</keyword>
<evidence type="ECO:0000256" key="1">
    <source>
        <dbReference type="SAM" id="Phobius"/>
    </source>
</evidence>
<protein>
    <submittedName>
        <fullName evidence="2">Uncharacterized protein</fullName>
    </submittedName>
</protein>
<comment type="caution">
    <text evidence="2">The sequence shown here is derived from an EMBL/GenBank/DDBJ whole genome shotgun (WGS) entry which is preliminary data.</text>
</comment>
<dbReference type="RefSeq" id="WP_306635515.1">
    <property type="nucleotide sequence ID" value="NZ_JAUSXB010000001.1"/>
</dbReference>
<dbReference type="EMBL" id="JAUSXB010000001">
    <property type="protein sequence ID" value="MDQ0674141.1"/>
    <property type="molecule type" value="Genomic_DNA"/>
</dbReference>
<dbReference type="Proteomes" id="UP001236806">
    <property type="component" value="Unassembled WGS sequence"/>
</dbReference>